<dbReference type="InterPro" id="IPR003646">
    <property type="entry name" value="SH3-like_bac-type"/>
</dbReference>
<dbReference type="Pfam" id="PF13181">
    <property type="entry name" value="TPR_8"/>
    <property type="match status" value="1"/>
</dbReference>
<feature type="repeat" description="TPR" evidence="3">
    <location>
        <begin position="178"/>
        <end position="211"/>
    </location>
</feature>
<reference evidence="6 7" key="1">
    <citation type="submission" date="2017-07" db="EMBL/GenBank/DDBJ databases">
        <title>Leptospira spp. isolated from tropical soils.</title>
        <authorList>
            <person name="Thibeaux R."/>
            <person name="Iraola G."/>
            <person name="Ferres I."/>
            <person name="Bierque E."/>
            <person name="Girault D."/>
            <person name="Soupe-Gilbert M.-E."/>
            <person name="Picardeau M."/>
            <person name="Goarant C."/>
        </authorList>
    </citation>
    <scope>NUCLEOTIDE SEQUENCE [LARGE SCALE GENOMIC DNA]</scope>
    <source>
        <strain evidence="6 7">FH2-B-A1</strain>
    </source>
</reference>
<dbReference type="PANTHER" id="PTHR44858:SF1">
    <property type="entry name" value="UDP-N-ACETYLGLUCOSAMINE--PEPTIDE N-ACETYLGLUCOSAMINYLTRANSFERASE SPINDLY-RELATED"/>
    <property type="match status" value="1"/>
</dbReference>
<dbReference type="Pfam" id="PF00515">
    <property type="entry name" value="TPR_1"/>
    <property type="match status" value="1"/>
</dbReference>
<gene>
    <name evidence="6" type="ORF">CH364_14675</name>
</gene>
<organism evidence="6 7">
    <name type="scientific">Leptospira harrisiae</name>
    <dbReference type="NCBI Taxonomy" id="2023189"/>
    <lineage>
        <taxon>Bacteria</taxon>
        <taxon>Pseudomonadati</taxon>
        <taxon>Spirochaetota</taxon>
        <taxon>Spirochaetia</taxon>
        <taxon>Leptospirales</taxon>
        <taxon>Leptospiraceae</taxon>
        <taxon>Leptospira</taxon>
    </lineage>
</organism>
<comment type="caution">
    <text evidence="6">The sequence shown here is derived from an EMBL/GenBank/DDBJ whole genome shotgun (WGS) entry which is preliminary data.</text>
</comment>
<dbReference type="InterPro" id="IPR011990">
    <property type="entry name" value="TPR-like_helical_dom_sf"/>
</dbReference>
<keyword evidence="1" id="KW-0677">Repeat</keyword>
<dbReference type="Gene3D" id="2.30.30.40">
    <property type="entry name" value="SH3 Domains"/>
    <property type="match status" value="1"/>
</dbReference>
<feature type="repeat" description="TPR" evidence="3">
    <location>
        <begin position="144"/>
        <end position="177"/>
    </location>
</feature>
<protein>
    <recommendedName>
        <fullName evidence="5">SH3b domain-containing protein</fullName>
    </recommendedName>
</protein>
<keyword evidence="4" id="KW-0812">Transmembrane</keyword>
<feature type="transmembrane region" description="Helical" evidence="4">
    <location>
        <begin position="7"/>
        <end position="23"/>
    </location>
</feature>
<dbReference type="AlphaFoldDB" id="A0A2N0AIC1"/>
<proteinExistence type="predicted"/>
<evidence type="ECO:0000256" key="4">
    <source>
        <dbReference type="SAM" id="Phobius"/>
    </source>
</evidence>
<keyword evidence="4" id="KW-1133">Transmembrane helix</keyword>
<dbReference type="PROSITE" id="PS51781">
    <property type="entry name" value="SH3B"/>
    <property type="match status" value="1"/>
</dbReference>
<dbReference type="InterPro" id="IPR050498">
    <property type="entry name" value="Ycf3"/>
</dbReference>
<evidence type="ECO:0000313" key="6">
    <source>
        <dbReference type="EMBL" id="PJZ83991.1"/>
    </source>
</evidence>
<name>A0A2N0AIC1_9LEPT</name>
<accession>A0A2N0AIC1</accession>
<dbReference type="Gene3D" id="1.25.40.10">
    <property type="entry name" value="Tetratricopeptide repeat domain"/>
    <property type="match status" value="1"/>
</dbReference>
<dbReference type="SMART" id="SM00028">
    <property type="entry name" value="TPR"/>
    <property type="match status" value="4"/>
</dbReference>
<dbReference type="RefSeq" id="WP_100744207.1">
    <property type="nucleotide sequence ID" value="NZ_NPDW01000002.1"/>
</dbReference>
<keyword evidence="2 3" id="KW-0802">TPR repeat</keyword>
<dbReference type="InterPro" id="IPR019734">
    <property type="entry name" value="TPR_rpt"/>
</dbReference>
<dbReference type="Proteomes" id="UP000232145">
    <property type="component" value="Unassembled WGS sequence"/>
</dbReference>
<dbReference type="EMBL" id="NPDX01000004">
    <property type="protein sequence ID" value="PJZ83991.1"/>
    <property type="molecule type" value="Genomic_DNA"/>
</dbReference>
<evidence type="ECO:0000256" key="3">
    <source>
        <dbReference type="PROSITE-ProRule" id="PRU00339"/>
    </source>
</evidence>
<keyword evidence="4" id="KW-0472">Membrane</keyword>
<feature type="domain" description="SH3b" evidence="5">
    <location>
        <begin position="36"/>
        <end position="109"/>
    </location>
</feature>
<evidence type="ECO:0000256" key="2">
    <source>
        <dbReference type="ARBA" id="ARBA00022803"/>
    </source>
</evidence>
<dbReference type="OrthoDB" id="336697at2"/>
<evidence type="ECO:0000256" key="1">
    <source>
        <dbReference type="ARBA" id="ARBA00022737"/>
    </source>
</evidence>
<keyword evidence="7" id="KW-1185">Reference proteome</keyword>
<evidence type="ECO:0000313" key="7">
    <source>
        <dbReference type="Proteomes" id="UP000232145"/>
    </source>
</evidence>
<dbReference type="PROSITE" id="PS50005">
    <property type="entry name" value="TPR"/>
    <property type="match status" value="2"/>
</dbReference>
<dbReference type="PANTHER" id="PTHR44858">
    <property type="entry name" value="TETRATRICOPEPTIDE REPEAT PROTEIN 6"/>
    <property type="match status" value="1"/>
</dbReference>
<dbReference type="SUPFAM" id="SSF48452">
    <property type="entry name" value="TPR-like"/>
    <property type="match status" value="1"/>
</dbReference>
<sequence length="346" mass="40153">MKPTKNFIIYLCYFIFTSIFIINCSSFDSKKTESNGKLGYVNAKSGLLIREKPGRTNPKVTLVPFGKEVVILRFTDVEDTIENIKAKWVEVRYKEFQGFMFSGFLSNSPFTYGISDQFRSSSAKSDDTFDNLDKNTCNESKDKIYCFSNFGYKFLETGYFKKAITAFSAGLNIDPKNYFLLSNRGYSYYLLGDMDNSLNDFEKAIQQKPNEYIAYFDRSLVYTKLKKFDLASNDLKKSIQINSQSCTSFNNLGWIHLLKSEWDKAKVELEKSIDCDPGSAYPYANLAIYYYMSKKDKGKTFELLKKALDLKYDVQILYDLDGDGQFYKEWNQSPEFLKFIEKNRNI</sequence>
<evidence type="ECO:0000259" key="5">
    <source>
        <dbReference type="PROSITE" id="PS51781"/>
    </source>
</evidence>